<evidence type="ECO:0000256" key="2">
    <source>
        <dbReference type="ARBA" id="ARBA00022448"/>
    </source>
</evidence>
<dbReference type="PIRSF" id="PIRSF002741">
    <property type="entry name" value="MppA"/>
    <property type="match status" value="1"/>
</dbReference>
<dbReference type="InterPro" id="IPR030678">
    <property type="entry name" value="Peptide/Ni-bd"/>
</dbReference>
<evidence type="ECO:0000313" key="6">
    <source>
        <dbReference type="EMBL" id="NEZ59420.1"/>
    </source>
</evidence>
<accession>A0A6M0RU79</accession>
<dbReference type="RefSeq" id="WP_163702365.1">
    <property type="nucleotide sequence ID" value="NZ_QXHD01000004.1"/>
</dbReference>
<keyword evidence="2" id="KW-0813">Transport</keyword>
<keyword evidence="3 4" id="KW-0732">Signal</keyword>
<evidence type="ECO:0000313" key="7">
    <source>
        <dbReference type="Proteomes" id="UP000481033"/>
    </source>
</evidence>
<evidence type="ECO:0000259" key="5">
    <source>
        <dbReference type="Pfam" id="PF00496"/>
    </source>
</evidence>
<dbReference type="GO" id="GO:0015833">
    <property type="term" value="P:peptide transport"/>
    <property type="evidence" value="ECO:0007669"/>
    <property type="project" value="TreeGrafter"/>
</dbReference>
<evidence type="ECO:0000256" key="1">
    <source>
        <dbReference type="ARBA" id="ARBA00005695"/>
    </source>
</evidence>
<feature type="chain" id="PRO_5026743745" evidence="4">
    <location>
        <begin position="27"/>
        <end position="543"/>
    </location>
</feature>
<reference evidence="6 7" key="1">
    <citation type="journal article" date="2020" name="Microb. Ecol.">
        <title>Ecogenomics of the Marine Benthic Filamentous Cyanobacterium Adonisia.</title>
        <authorList>
            <person name="Walter J.M."/>
            <person name="Coutinho F.H."/>
            <person name="Leomil L."/>
            <person name="Hargreaves P.I."/>
            <person name="Campeao M.E."/>
            <person name="Vieira V.V."/>
            <person name="Silva B.S."/>
            <person name="Fistarol G.O."/>
            <person name="Salomon P.S."/>
            <person name="Sawabe T."/>
            <person name="Mino S."/>
            <person name="Hosokawa M."/>
            <person name="Miyashita H."/>
            <person name="Maruyama F."/>
            <person name="van Verk M.C."/>
            <person name="Dutilh B.E."/>
            <person name="Thompson C.C."/>
            <person name="Thompson F.L."/>
        </authorList>
    </citation>
    <scope>NUCLEOTIDE SEQUENCE [LARGE SCALE GENOMIC DNA]</scope>
    <source>
        <strain evidence="6 7">CCMR0081</strain>
    </source>
</reference>
<feature type="domain" description="Solute-binding protein family 5" evidence="5">
    <location>
        <begin position="85"/>
        <end position="442"/>
    </location>
</feature>
<dbReference type="Pfam" id="PF00496">
    <property type="entry name" value="SBP_bac_5"/>
    <property type="match status" value="1"/>
</dbReference>
<proteinExistence type="inferred from homology"/>
<keyword evidence="7" id="KW-1185">Reference proteome</keyword>
<dbReference type="CDD" id="cd08518">
    <property type="entry name" value="PBP2_NikA_DppA_OppA_like_19"/>
    <property type="match status" value="1"/>
</dbReference>
<feature type="signal peptide" evidence="4">
    <location>
        <begin position="1"/>
        <end position="26"/>
    </location>
</feature>
<dbReference type="GO" id="GO:1904680">
    <property type="term" value="F:peptide transmembrane transporter activity"/>
    <property type="evidence" value="ECO:0007669"/>
    <property type="project" value="TreeGrafter"/>
</dbReference>
<dbReference type="PANTHER" id="PTHR30290:SF9">
    <property type="entry name" value="OLIGOPEPTIDE-BINDING PROTEIN APPA"/>
    <property type="match status" value="1"/>
</dbReference>
<dbReference type="SUPFAM" id="SSF53850">
    <property type="entry name" value="Periplasmic binding protein-like II"/>
    <property type="match status" value="1"/>
</dbReference>
<sequence>MGKRKQILLGSLGTALLGAVLVGCGAGPTGSGAEEPASRTGSAQQIVLAIAGESEEGYDPTLGWGRYGSPLFQSTLLKRDADLNIINDLATDYRVSEDGLTWTVTIRDDAIFSDGEPVTASDVAYTFNQAAASGGLTDVTILEEAVVIDDTTVELRLNEPQSTFVNRLITLGIVPEHAHGPEYARNPIGSGPYQMVQWDEGQQLIVEANPNYYGESAGIDRLVFLFVEEDAAFAAAKAGEAQVVSVPQALAVQTIEGMTLYDVTSVDNRGLMFPFLPASAGETTPDGDPIGHDVTADPAIRQAVNYAIDRQALVDGVLEGYGSVAFGPVSGLAWEEPSAAIEDAQPEQAQEILAAGGWTDSNGDGVLEKDGLTAEFTILYPASDSTRQALALATAAMLKPVGIQANVEGKSWDEIEPAMHSNVVVFGWGSHDQTEMYNLYHSQAAQGDFYNAGYYANQAIDNTLDLAMGASSEAEAIAFWKAAQWDGDTGFTAKGDAAWAWLVNLDHTYFVSDCLDIGQLQVEPHGHGWPITANIAGWEWTCS</sequence>
<evidence type="ECO:0000256" key="3">
    <source>
        <dbReference type="ARBA" id="ARBA00022729"/>
    </source>
</evidence>
<dbReference type="InterPro" id="IPR039424">
    <property type="entry name" value="SBP_5"/>
</dbReference>
<comment type="caution">
    <text evidence="6">The sequence shown here is derived from an EMBL/GenBank/DDBJ whole genome shotgun (WGS) entry which is preliminary data.</text>
</comment>
<dbReference type="Gene3D" id="3.10.105.10">
    <property type="entry name" value="Dipeptide-binding Protein, Domain 3"/>
    <property type="match status" value="1"/>
</dbReference>
<comment type="similarity">
    <text evidence="1">Belongs to the bacterial solute-binding protein 5 family.</text>
</comment>
<organism evidence="6 7">
    <name type="scientific">Adonisia turfae CCMR0081</name>
    <dbReference type="NCBI Taxonomy" id="2292702"/>
    <lineage>
        <taxon>Bacteria</taxon>
        <taxon>Bacillati</taxon>
        <taxon>Cyanobacteriota</taxon>
        <taxon>Adonisia</taxon>
        <taxon>Adonisia turfae</taxon>
    </lineage>
</organism>
<evidence type="ECO:0000256" key="4">
    <source>
        <dbReference type="SAM" id="SignalP"/>
    </source>
</evidence>
<dbReference type="EMBL" id="QXHD01000004">
    <property type="protein sequence ID" value="NEZ59420.1"/>
    <property type="molecule type" value="Genomic_DNA"/>
</dbReference>
<gene>
    <name evidence="6" type="ORF">DXZ20_27995</name>
</gene>
<dbReference type="PROSITE" id="PS51257">
    <property type="entry name" value="PROKAR_LIPOPROTEIN"/>
    <property type="match status" value="1"/>
</dbReference>
<dbReference type="AlphaFoldDB" id="A0A6M0RU79"/>
<dbReference type="GO" id="GO:0043190">
    <property type="term" value="C:ATP-binding cassette (ABC) transporter complex"/>
    <property type="evidence" value="ECO:0007669"/>
    <property type="project" value="InterPro"/>
</dbReference>
<dbReference type="InterPro" id="IPR000914">
    <property type="entry name" value="SBP_5_dom"/>
</dbReference>
<dbReference type="GO" id="GO:0042597">
    <property type="term" value="C:periplasmic space"/>
    <property type="evidence" value="ECO:0007669"/>
    <property type="project" value="UniProtKB-ARBA"/>
</dbReference>
<dbReference type="PANTHER" id="PTHR30290">
    <property type="entry name" value="PERIPLASMIC BINDING COMPONENT OF ABC TRANSPORTER"/>
    <property type="match status" value="1"/>
</dbReference>
<protein>
    <submittedName>
        <fullName evidence="6">ABC transporter substrate-binding protein</fullName>
    </submittedName>
</protein>
<dbReference type="Gene3D" id="3.40.190.10">
    <property type="entry name" value="Periplasmic binding protein-like II"/>
    <property type="match status" value="1"/>
</dbReference>
<dbReference type="Proteomes" id="UP000481033">
    <property type="component" value="Unassembled WGS sequence"/>
</dbReference>
<name>A0A6M0RU79_9CYAN</name>